<accession>Q79ZA3</accession>
<feature type="binding site" evidence="3">
    <location>
        <begin position="232"/>
        <end position="233"/>
    </location>
    <ligand>
        <name>substrate</name>
    </ligand>
</feature>
<dbReference type="GeneID" id="41540237"/>
<feature type="region of interest" description="Disordered" evidence="5">
    <location>
        <begin position="1"/>
        <end position="25"/>
    </location>
</feature>
<dbReference type="HOGENOM" id="CLU_053306_1_1_11"/>
<proteinExistence type="inferred from homology"/>
<comment type="similarity">
    <text evidence="1 3">Belongs to the diaminopimelate epimerase family.</text>
</comment>
<protein>
    <recommendedName>
        <fullName evidence="3 4">Diaminopimelate epimerase</fullName>
        <shortName evidence="3">DAP epimerase</shortName>
        <ecNumber evidence="3 4">5.1.1.7</ecNumber>
    </recommendedName>
    <alternativeName>
        <fullName evidence="3">PLP-independent amino acid racemase</fullName>
    </alternativeName>
</protein>
<keyword evidence="3" id="KW-0457">Lysine biosynthesis</keyword>
<evidence type="ECO:0000256" key="1">
    <source>
        <dbReference type="ARBA" id="ARBA00010219"/>
    </source>
</evidence>
<evidence type="ECO:0000313" key="7">
    <source>
        <dbReference type="Proteomes" id="UP000000428"/>
    </source>
</evidence>
<dbReference type="eggNOG" id="COG0253">
    <property type="taxonomic scope" value="Bacteria"/>
</dbReference>
<reference evidence="6 7" key="3">
    <citation type="journal article" date="2014" name="J. Ind. Microbiol. Biotechnol.">
        <title>Genome mining of the Streptomyces avermitilis genome and development of genome-minimized hosts for heterologous expression of biosynthetic gene clusters.</title>
        <authorList>
            <person name="Ikeda H."/>
            <person name="Shin-ya K."/>
            <person name="Omura S."/>
        </authorList>
    </citation>
    <scope>NUCLEOTIDE SEQUENCE [LARGE SCALE GENOMIC DNA]</scope>
    <source>
        <strain evidence="7">ATCC 31267 / DSM 46492 / JCM 5070 / NBRC 14893 / NCIMB 12804 / NRRL 8165 / MA-4680</strain>
    </source>
</reference>
<feature type="site" description="Could be important to modulate the pK values of the two catalytic cysteine residues" evidence="3">
    <location>
        <position position="183"/>
    </location>
</feature>
<evidence type="ECO:0000256" key="5">
    <source>
        <dbReference type="SAM" id="MobiDB-lite"/>
    </source>
</evidence>
<keyword evidence="7" id="KW-1185">Reference proteome</keyword>
<comment type="function">
    <text evidence="3">Catalyzes the stereoinversion of LL-2,6-diaminopimelate (L,L-DAP) to meso-diaminopimelate (meso-DAP), a precursor of L-lysine and an essential component of the bacterial peptidoglycan.</text>
</comment>
<evidence type="ECO:0000256" key="4">
    <source>
        <dbReference type="NCBIfam" id="TIGR00652"/>
    </source>
</evidence>
<keyword evidence="2 3" id="KW-0413">Isomerase</keyword>
<feature type="compositionally biased region" description="Low complexity" evidence="5">
    <location>
        <begin position="1"/>
        <end position="24"/>
    </location>
</feature>
<dbReference type="UniPathway" id="UPA00034">
    <property type="reaction ID" value="UER00025"/>
</dbReference>
<dbReference type="InterPro" id="IPR001653">
    <property type="entry name" value="DAP_epimerase_DapF"/>
</dbReference>
<feature type="binding site" evidence="3">
    <location>
        <position position="181"/>
    </location>
    <ligand>
        <name>substrate</name>
    </ligand>
</feature>
<comment type="catalytic activity">
    <reaction evidence="3">
        <text>(2S,6S)-2,6-diaminopimelate = meso-2,6-diaminopimelate</text>
        <dbReference type="Rhea" id="RHEA:15393"/>
        <dbReference type="ChEBI" id="CHEBI:57609"/>
        <dbReference type="ChEBI" id="CHEBI:57791"/>
        <dbReference type="EC" id="5.1.1.7"/>
    </reaction>
</comment>
<comment type="subcellular location">
    <subcellularLocation>
        <location evidence="3">Cytoplasm</location>
    </subcellularLocation>
</comment>
<keyword evidence="3" id="KW-0028">Amino-acid biosynthesis</keyword>
<reference evidence="6 7" key="1">
    <citation type="journal article" date="2001" name="Proc. Natl. Acad. Sci. U.S.A.">
        <title>Genome sequence of an industrial microorganism Streptomyces avermitilis: deducing the ability of producing secondary metabolites.</title>
        <authorList>
            <person name="Omura S."/>
            <person name="Ikeda H."/>
            <person name="Ishikawa J."/>
            <person name="Hanamoto A."/>
            <person name="Takahashi C."/>
            <person name="Shinose M."/>
            <person name="Takahashi Y."/>
            <person name="Horikawa H."/>
            <person name="Nakazawa H."/>
            <person name="Osonoe T."/>
            <person name="Kikuchi H."/>
            <person name="Shiba T."/>
            <person name="Sakaki Y."/>
            <person name="Hattori M."/>
        </authorList>
    </citation>
    <scope>NUCLEOTIDE SEQUENCE [LARGE SCALE GENOMIC DNA]</scope>
    <source>
        <strain evidence="7">ATCC 31267 / DSM 46492 / JCM 5070 / NBRC 14893 / NCIMB 12804 / NRRL 8165 / MA-4680</strain>
    </source>
</reference>
<dbReference type="Gene3D" id="3.10.310.10">
    <property type="entry name" value="Diaminopimelate Epimerase, Chain A, domain 1"/>
    <property type="match status" value="2"/>
</dbReference>
<dbReference type="PANTHER" id="PTHR31689">
    <property type="entry name" value="DIAMINOPIMELATE EPIMERASE, CHLOROPLASTIC"/>
    <property type="match status" value="1"/>
</dbReference>
<comment type="pathway">
    <text evidence="3">Amino-acid biosynthesis; L-lysine biosynthesis via DAP pathway; DL-2,6-diaminopimelate from LL-2,6-diaminopimelate: step 1/1.</text>
</comment>
<organism evidence="6 7">
    <name type="scientific">Streptomyces avermitilis (strain ATCC 31267 / DSM 46492 / JCM 5070 / NBRC 14893 / NCIMB 12804 / NRRL 8165 / MA-4680)</name>
    <dbReference type="NCBI Taxonomy" id="227882"/>
    <lineage>
        <taxon>Bacteria</taxon>
        <taxon>Bacillati</taxon>
        <taxon>Actinomycetota</taxon>
        <taxon>Actinomycetes</taxon>
        <taxon>Kitasatosporales</taxon>
        <taxon>Streptomycetaceae</taxon>
        <taxon>Streptomyces</taxon>
    </lineage>
</organism>
<name>Q79ZA3_STRAW</name>
<dbReference type="RefSeq" id="WP_010984591.1">
    <property type="nucleotide sequence ID" value="NC_003155.5"/>
</dbReference>
<feature type="binding site" evidence="3">
    <location>
        <position position="214"/>
    </location>
    <ligand>
        <name>substrate</name>
    </ligand>
</feature>
<dbReference type="EMBL" id="BA000030">
    <property type="protein sequence ID" value="BAC70872.1"/>
    <property type="molecule type" value="Genomic_DNA"/>
</dbReference>
<dbReference type="Pfam" id="PF01678">
    <property type="entry name" value="DAP_epimerase"/>
    <property type="match status" value="2"/>
</dbReference>
<comment type="subunit">
    <text evidence="3">Homodimer.</text>
</comment>
<feature type="binding site" evidence="3">
    <location>
        <position position="40"/>
    </location>
    <ligand>
        <name>substrate</name>
    </ligand>
</feature>
<gene>
    <name evidence="3" type="primary">dapF</name>
    <name evidence="6" type="synonym">dapF2</name>
    <name evidence="6" type="ORF">SAVERM_3161</name>
</gene>
<dbReference type="KEGG" id="sma:SAVERM_3161"/>
<feature type="site" description="Could be important to modulate the pK values of the two catalytic cysteine residues" evidence="3">
    <location>
        <position position="232"/>
    </location>
</feature>
<evidence type="ECO:0000256" key="2">
    <source>
        <dbReference type="ARBA" id="ARBA00023235"/>
    </source>
</evidence>
<keyword evidence="3" id="KW-0963">Cytoplasm</keyword>
<reference evidence="6 7" key="2">
    <citation type="journal article" date="2003" name="Nat. Biotechnol.">
        <title>Complete genome sequence and comparative analysis of the industrial microorganism Streptomyces avermitilis.</title>
        <authorList>
            <person name="Ikeda H."/>
            <person name="Ishikawa J."/>
            <person name="Hanamoto A."/>
            <person name="Shinose M."/>
            <person name="Kikuchi H."/>
            <person name="Shiba T."/>
            <person name="Sakaki Y."/>
            <person name="Hattori M."/>
            <person name="Omura S."/>
        </authorList>
    </citation>
    <scope>NUCLEOTIDE SEQUENCE [LARGE SCALE GENOMIC DNA]</scope>
    <source>
        <strain evidence="7">ATCC 31267 / DSM 46492 / JCM 5070 / NBRC 14893 / NCIMB 12804 / NRRL 8165 / MA-4680</strain>
    </source>
</reference>
<evidence type="ECO:0000313" key="6">
    <source>
        <dbReference type="EMBL" id="BAC70872.1"/>
    </source>
</evidence>
<dbReference type="EC" id="5.1.1.7" evidence="3 4"/>
<dbReference type="OrthoDB" id="9805408at2"/>
<dbReference type="Proteomes" id="UP000000428">
    <property type="component" value="Chromosome"/>
</dbReference>
<dbReference type="HAMAP" id="MF_00197">
    <property type="entry name" value="DAP_epimerase"/>
    <property type="match status" value="1"/>
</dbReference>
<dbReference type="SUPFAM" id="SSF54506">
    <property type="entry name" value="Diaminopimelate epimerase-like"/>
    <property type="match status" value="2"/>
</dbReference>
<sequence length="307" mass="31936">MGEHSTSSTVVTPASTPSASSPPAEFEESAEFFTYHALGNDYVVVDPRGSDFTPGPAAVRLLCDRHFGVGADGVLFGPLGAPEAGEPVRLRMFNSDGTECEKSGNGLRMFALHLAETYGEPWSGDEEFPLRTAAGDVPVRILDLASGTVQVGMGRPEFGATGESLDVGGRRLAVTSVHNGNPHAVVPLAEISAGLARELGPLIAGHTRFPGRTNVQFLAIVDRRTIAIEVYERGAGYTLASGSSACAAAAAAHALGLTGPDVEVRMPGGRIDVSIAADGSVSMTGTAERISSGRFSPVFRNKLETAR</sequence>
<evidence type="ECO:0000256" key="3">
    <source>
        <dbReference type="HAMAP-Rule" id="MF_00197"/>
    </source>
</evidence>
<comment type="caution">
    <text evidence="3">Lacks conserved residue(s) required for the propagation of feature annotation.</text>
</comment>
<dbReference type="GO" id="GO:0005829">
    <property type="term" value="C:cytosol"/>
    <property type="evidence" value="ECO:0007669"/>
    <property type="project" value="TreeGrafter"/>
</dbReference>
<feature type="binding site" evidence="3">
    <location>
        <position position="94"/>
    </location>
    <ligand>
        <name>substrate</name>
    </ligand>
</feature>
<dbReference type="AlphaFoldDB" id="Q79ZA3"/>
<feature type="binding site" evidence="3">
    <location>
        <begin position="104"/>
        <end position="105"/>
    </location>
    <ligand>
        <name>substrate</name>
    </ligand>
</feature>
<feature type="binding site" evidence="3">
    <location>
        <begin position="242"/>
        <end position="243"/>
    </location>
    <ligand>
        <name>substrate</name>
    </ligand>
</feature>
<dbReference type="GO" id="GO:0009089">
    <property type="term" value="P:lysine biosynthetic process via diaminopimelate"/>
    <property type="evidence" value="ECO:0007669"/>
    <property type="project" value="UniProtKB-UniRule"/>
</dbReference>
<dbReference type="GO" id="GO:0008837">
    <property type="term" value="F:diaminopimelate epimerase activity"/>
    <property type="evidence" value="ECO:0007669"/>
    <property type="project" value="UniProtKB-UniRule"/>
</dbReference>
<dbReference type="NCBIfam" id="TIGR00652">
    <property type="entry name" value="DapF"/>
    <property type="match status" value="1"/>
</dbReference>
<dbReference type="PANTHER" id="PTHR31689:SF0">
    <property type="entry name" value="DIAMINOPIMELATE EPIMERASE"/>
    <property type="match status" value="1"/>
</dbReference>